<organism evidence="1 2">
    <name type="scientific">Avena sativa</name>
    <name type="common">Oat</name>
    <dbReference type="NCBI Taxonomy" id="4498"/>
    <lineage>
        <taxon>Eukaryota</taxon>
        <taxon>Viridiplantae</taxon>
        <taxon>Streptophyta</taxon>
        <taxon>Embryophyta</taxon>
        <taxon>Tracheophyta</taxon>
        <taxon>Spermatophyta</taxon>
        <taxon>Magnoliopsida</taxon>
        <taxon>Liliopsida</taxon>
        <taxon>Poales</taxon>
        <taxon>Poaceae</taxon>
        <taxon>BOP clade</taxon>
        <taxon>Pooideae</taxon>
        <taxon>Poodae</taxon>
        <taxon>Poeae</taxon>
        <taxon>Poeae Chloroplast Group 1 (Aveneae type)</taxon>
        <taxon>Aveninae</taxon>
        <taxon>Avena</taxon>
    </lineage>
</organism>
<name>A0ACD5TN04_AVESA</name>
<keyword evidence="2" id="KW-1185">Reference proteome</keyword>
<reference evidence="1" key="1">
    <citation type="submission" date="2021-05" db="EMBL/GenBank/DDBJ databases">
        <authorList>
            <person name="Scholz U."/>
            <person name="Mascher M."/>
            <person name="Fiebig A."/>
        </authorList>
    </citation>
    <scope>NUCLEOTIDE SEQUENCE [LARGE SCALE GENOMIC DNA]</scope>
</reference>
<dbReference type="EnsemblPlants" id="AVESA.00010b.r2.1CG0085750.1">
    <property type="protein sequence ID" value="AVESA.00010b.r2.1CG0085750.1.CDS"/>
    <property type="gene ID" value="AVESA.00010b.r2.1CG0085750"/>
</dbReference>
<dbReference type="Proteomes" id="UP001732700">
    <property type="component" value="Chromosome 1C"/>
</dbReference>
<evidence type="ECO:0000313" key="1">
    <source>
        <dbReference type="EnsemblPlants" id="AVESA.00010b.r2.1CG0085750.1.CDS"/>
    </source>
</evidence>
<reference evidence="1" key="2">
    <citation type="submission" date="2025-09" db="UniProtKB">
        <authorList>
            <consortium name="EnsemblPlants"/>
        </authorList>
    </citation>
    <scope>IDENTIFICATION</scope>
</reference>
<proteinExistence type="predicted"/>
<protein>
    <submittedName>
        <fullName evidence="1">Uncharacterized protein</fullName>
    </submittedName>
</protein>
<sequence length="777" mass="85796">MEPVWETASDRSGVESLSRSSTTATEVPEEEEEEEVFVAVPEQHKHGRSTLAWALRHLVAVAPAAAPNVVVVVAHVHAPAQMIPVMGSKFHASKLRPEQVSAYRQYERGKVNKHLDDYILQCSKMKIKGKKLVIQNEDIAKGIMELVSRHQNRRMMSPKSKTAHAVILQADPSCKIWFVCKEHLISTREGGAIRSQIPAVSLVPAHRNGHASRNIGVDGCIQRSISEKLSPLLQPCRSAVRRTLSILSMEDISVGSCSWDSGRIDSVPSSCHEEASSHSSSSFELPVDDVFAFHQNTAPCHDQAKKSEDVSKQKREAEEAIAKENEDMKLLKQEIEAMRRNRDDAVEKLSEAKEEKAEMVAASRYLADSQRARLEQLEDERDTALERAEEMRSMTAGLNLALFSEFSRSELRQATRNFSDTMKIGEGGFGCVYRGVLRNTTVAIKMLHSHSTQGKSQFQQEVAVLSRVRHPNLVTLMGCCPEASGLVYEFLPNGSLEDRLACRNNTPPLTWQVRTRIIGEICSALVFLHSGEVSPVIHGDIKPANILLDANLVSKLGDLGASGLPSMTNPGSTPYTDPEYLTTGELTARSDVYSLGIVVLRLVTGQPPLGIARKVEDALEKGEMEALVDRSAGEWPFAQAEKLMLLGLQCAEVSRRRRPERMSQVWRVVEPLAKAASVSLAAAHSVAFGESHTTPFYFICPISQEVMRNPHTAADGFTYEGEAIKGWLDSGHDTSPMTKLVLAHRHITPNYALRSAIEDYMQQQGKPLPPQSVRSDG</sequence>
<evidence type="ECO:0000313" key="2">
    <source>
        <dbReference type="Proteomes" id="UP001732700"/>
    </source>
</evidence>
<accession>A0ACD5TN04</accession>